<reference evidence="2" key="1">
    <citation type="journal article" date="2022" name="Front. Microbiol.">
        <title>New perspectives on an old grouping: The genomic and phenotypic variability of Oxalobacter formigenes and the implications for calcium oxalate stone prevention.</title>
        <authorList>
            <person name="Chmiel J.A."/>
            <person name="Carr C."/>
            <person name="Stuivenberg G.A."/>
            <person name="Venema R."/>
            <person name="Chanyi R.M."/>
            <person name="Al K.F."/>
            <person name="Giguere D."/>
            <person name="Say H."/>
            <person name="Akouris P.P."/>
            <person name="Dominguez Romero S.A."/>
            <person name="Kwong A."/>
            <person name="Tai V."/>
            <person name="Koval S.F."/>
            <person name="Razvi H."/>
            <person name="Bjazevic J."/>
            <person name="Burton J.P."/>
        </authorList>
    </citation>
    <scope>NUCLEOTIDE SEQUENCE</scope>
    <source>
        <strain evidence="2">WoOx3</strain>
    </source>
</reference>
<evidence type="ECO:0000256" key="1">
    <source>
        <dbReference type="SAM" id="MobiDB-lite"/>
    </source>
</evidence>
<organism evidence="2 3">
    <name type="scientific">Oxalobacter vibrioformis</name>
    <dbReference type="NCBI Taxonomy" id="933080"/>
    <lineage>
        <taxon>Bacteria</taxon>
        <taxon>Pseudomonadati</taxon>
        <taxon>Pseudomonadota</taxon>
        <taxon>Betaproteobacteria</taxon>
        <taxon>Burkholderiales</taxon>
        <taxon>Oxalobacteraceae</taxon>
        <taxon>Oxalobacter</taxon>
    </lineage>
</organism>
<evidence type="ECO:0000313" key="3">
    <source>
        <dbReference type="Proteomes" id="UP001156215"/>
    </source>
</evidence>
<dbReference type="AlphaFoldDB" id="A0A9E9LZG7"/>
<dbReference type="RefSeq" id="WP_269309414.1">
    <property type="nucleotide sequence ID" value="NZ_CP098242.1"/>
</dbReference>
<sequence length="497" mass="54955">MTESNNGRTLGGPFEMPNYGDAVSNNMYNMFSLWDDDDKHPGVEIIRKTNSLSSSPENGFGSKAGQSVADFKISDFPKGMKTWEPASNKETTPSHRANDAGLMSNFTADKPPSIANQVAGSVVAGMNADGQDLADGYLKYNPVANPQPARTNETYWEARKSTEGITAPKTGDRPVRQGFYAVASTNNNAGMEYLPAMQGYLQKGRVEGIDASNTTESNFTNRMAGLAASPVADTYRKHYQNTADSIDAGNRNPSLIKDSADEYHDFVQKLADWGGGAMEGTAEHDWIDDDDVELGGQWGDALEMAALEKTGMAAKSVAAINEMLPTKDRIIKDQAAFDQWIKENNRKTRDLKKGFINLTQVIDPKDPVKTYNNVKRLCYETLLGEYIFEAALVVGTRGKAASTTRSAKLMNMMANNYYNADERDQIRLENIQHNSQFRFGPDESEAHARLNGMADTLDSSTATAMKLFIKILPDVKRQEFLDTYDGVRKDWTNPFKR</sequence>
<feature type="region of interest" description="Disordered" evidence="1">
    <location>
        <begin position="79"/>
        <end position="98"/>
    </location>
</feature>
<dbReference type="EMBL" id="CP098242">
    <property type="protein sequence ID" value="WAW10402.1"/>
    <property type="molecule type" value="Genomic_DNA"/>
</dbReference>
<proteinExistence type="predicted"/>
<keyword evidence="3" id="KW-1185">Reference proteome</keyword>
<accession>A0A9E9LZG7</accession>
<dbReference type="KEGG" id="ovb:NB640_01675"/>
<name>A0A9E9LZG7_9BURK</name>
<dbReference type="Proteomes" id="UP001156215">
    <property type="component" value="Chromosome"/>
</dbReference>
<gene>
    <name evidence="2" type="ORF">NB640_01675</name>
</gene>
<evidence type="ECO:0000313" key="2">
    <source>
        <dbReference type="EMBL" id="WAW10402.1"/>
    </source>
</evidence>
<protein>
    <submittedName>
        <fullName evidence="2">Uncharacterized protein</fullName>
    </submittedName>
</protein>